<keyword evidence="3" id="KW-1185">Reference proteome</keyword>
<keyword evidence="1" id="KW-1133">Transmembrane helix</keyword>
<organism evidence="2 3">
    <name type="scientific">Streptantibioticus rubrisoli</name>
    <dbReference type="NCBI Taxonomy" id="1387313"/>
    <lineage>
        <taxon>Bacteria</taxon>
        <taxon>Bacillati</taxon>
        <taxon>Actinomycetota</taxon>
        <taxon>Actinomycetes</taxon>
        <taxon>Kitasatosporales</taxon>
        <taxon>Streptomycetaceae</taxon>
        <taxon>Streptantibioticus</taxon>
    </lineage>
</organism>
<comment type="caution">
    <text evidence="2">The sequence shown here is derived from an EMBL/GenBank/DDBJ whole genome shotgun (WGS) entry which is preliminary data.</text>
</comment>
<name>A0ABT1PES5_9ACTN</name>
<feature type="transmembrane region" description="Helical" evidence="1">
    <location>
        <begin position="42"/>
        <end position="67"/>
    </location>
</feature>
<dbReference type="RefSeq" id="WP_255929318.1">
    <property type="nucleotide sequence ID" value="NZ_JANFNH010000020.1"/>
</dbReference>
<dbReference type="Proteomes" id="UP001206206">
    <property type="component" value="Unassembled WGS sequence"/>
</dbReference>
<gene>
    <name evidence="2" type="ORF">NON19_18010</name>
</gene>
<feature type="transmembrane region" description="Helical" evidence="1">
    <location>
        <begin position="79"/>
        <end position="99"/>
    </location>
</feature>
<keyword evidence="1" id="KW-0812">Transmembrane</keyword>
<keyword evidence="1" id="KW-0472">Membrane</keyword>
<protein>
    <submittedName>
        <fullName evidence="2">DUF6011 domain-containing protein</fullName>
    </submittedName>
</protein>
<dbReference type="EMBL" id="JANFNH010000020">
    <property type="protein sequence ID" value="MCQ4043864.1"/>
    <property type="molecule type" value="Genomic_DNA"/>
</dbReference>
<reference evidence="2 3" key="1">
    <citation type="submission" date="2022-06" db="EMBL/GenBank/DDBJ databases">
        <title>Draft genome sequence of type strain Streptomyces rubrisoli DSM 42083.</title>
        <authorList>
            <person name="Duangmal K."/>
            <person name="Klaysubun C."/>
        </authorList>
    </citation>
    <scope>NUCLEOTIDE SEQUENCE [LARGE SCALE GENOMIC DNA]</scope>
    <source>
        <strain evidence="2 3">DSM 42083</strain>
    </source>
</reference>
<dbReference type="InterPro" id="IPR046053">
    <property type="entry name" value="DUF6011"/>
</dbReference>
<proteinExistence type="predicted"/>
<feature type="transmembrane region" description="Helical" evidence="1">
    <location>
        <begin position="119"/>
        <end position="139"/>
    </location>
</feature>
<dbReference type="Pfam" id="PF19474">
    <property type="entry name" value="DUF6011"/>
    <property type="match status" value="1"/>
</dbReference>
<evidence type="ECO:0000313" key="3">
    <source>
        <dbReference type="Proteomes" id="UP001206206"/>
    </source>
</evidence>
<evidence type="ECO:0000313" key="2">
    <source>
        <dbReference type="EMBL" id="MCQ4043864.1"/>
    </source>
</evidence>
<evidence type="ECO:0000256" key="1">
    <source>
        <dbReference type="SAM" id="Phobius"/>
    </source>
</evidence>
<accession>A0ABT1PES5</accession>
<sequence length="275" mass="29880">MVSIQLPRQGGPVRRIDYRSDDTHARGYDKRGADEGPGGNGAGVGCLLIGLALLLPVALTACAVYLARPSERWRCAIPAIIATGVTVTMFLIAEAVIGWSNDPSDPDFDSSVASTYHAIVVTAIIIGGIAALAAVPLWFKASRLMYEADIAALAREEEEDRRRGEADAVFALARERYDAHMAVYTPLLLAYMHYTLPEEDERRWGEIEAEHDGEEEAFWAAERAHRAALGKQVDPFVPTVMAVRSWSPTCAICGRPLSDPVSMARGIGPSCWAKL</sequence>